<reference evidence="2" key="1">
    <citation type="submission" date="2025-08" db="UniProtKB">
        <authorList>
            <consortium name="RefSeq"/>
        </authorList>
    </citation>
    <scope>IDENTIFICATION</scope>
</reference>
<evidence type="ECO:0000313" key="2">
    <source>
        <dbReference type="RefSeq" id="XP_045147330.1"/>
    </source>
</evidence>
<gene>
    <name evidence="2" type="primary">CUNH10orf120</name>
</gene>
<sequence length="310" mass="35430">MVEYDQGMGDYGCWNTGSPKQDAGAEEKKTEEEKSNKKNGKIWTQFYKPDPRIALGKYSPLEKEILHLGGTHTISARRFLARKQEEERKMLKELKLLSSDYKQAKTYKTQSFFPCSICGPSEKIWTAKVVVPPGELTMPPRERTNIDKHIERMRFARVLGSGQFSHYPERFGDSTYSSRARLDPLAKDKARGTDENRGANPTEAAEQQEKKKTGDKPTGRQEIKLKVTFKSEEPKKCVPCNVNERRSLLPTRKPERCITGLTNRCLFHSSDFPGDLMLMNQDFISRGTRPNDVMKACLPRNKGKTVSRDY</sequence>
<keyword evidence="1" id="KW-1185">Reference proteome</keyword>
<organism evidence="1 2">
    <name type="scientific">Echinops telfairi</name>
    <name type="common">Lesser hedgehog tenrec</name>
    <dbReference type="NCBI Taxonomy" id="9371"/>
    <lineage>
        <taxon>Eukaryota</taxon>
        <taxon>Metazoa</taxon>
        <taxon>Chordata</taxon>
        <taxon>Craniata</taxon>
        <taxon>Vertebrata</taxon>
        <taxon>Euteleostomi</taxon>
        <taxon>Mammalia</taxon>
        <taxon>Eutheria</taxon>
        <taxon>Afrotheria</taxon>
        <taxon>Tenrecidae</taxon>
        <taxon>Tenrecinae</taxon>
        <taxon>Echinops</taxon>
    </lineage>
</organism>
<evidence type="ECO:0000313" key="1">
    <source>
        <dbReference type="Proteomes" id="UP000694863"/>
    </source>
</evidence>
<dbReference type="RefSeq" id="XP_045147330.1">
    <property type="nucleotide sequence ID" value="XM_045291395.1"/>
</dbReference>
<name>A0AC55D6F1_ECHTE</name>
<dbReference type="Proteomes" id="UP000694863">
    <property type="component" value="Unplaced"/>
</dbReference>
<proteinExistence type="predicted"/>
<protein>
    <submittedName>
        <fullName evidence="2">Uncharacterized protein C10orf120 homolog</fullName>
    </submittedName>
</protein>
<accession>A0AC55D6F1</accession>